<evidence type="ECO:0000313" key="3">
    <source>
        <dbReference type="EMBL" id="CAL1676825.1"/>
    </source>
</evidence>
<dbReference type="EMBL" id="OZ034835">
    <property type="protein sequence ID" value="CAL1676825.1"/>
    <property type="molecule type" value="Genomic_DNA"/>
</dbReference>
<feature type="compositionally biased region" description="Basic residues" evidence="2">
    <location>
        <begin position="1750"/>
        <end position="1764"/>
    </location>
</feature>
<evidence type="ECO:0000313" key="4">
    <source>
        <dbReference type="Proteomes" id="UP001497644"/>
    </source>
</evidence>
<feature type="region of interest" description="Disordered" evidence="2">
    <location>
        <begin position="1670"/>
        <end position="1707"/>
    </location>
</feature>
<keyword evidence="4" id="KW-1185">Reference proteome</keyword>
<feature type="coiled-coil region" evidence="1">
    <location>
        <begin position="609"/>
        <end position="1012"/>
    </location>
</feature>
<accession>A0AAV2N9L9</accession>
<feature type="region of interest" description="Disordered" evidence="2">
    <location>
        <begin position="224"/>
        <end position="245"/>
    </location>
</feature>
<proteinExistence type="predicted"/>
<feature type="coiled-coil region" evidence="1">
    <location>
        <begin position="1330"/>
        <end position="1450"/>
    </location>
</feature>
<reference evidence="3" key="1">
    <citation type="submission" date="2024-04" db="EMBL/GenBank/DDBJ databases">
        <authorList>
            <consortium name="Molecular Ecology Group"/>
        </authorList>
    </citation>
    <scope>NUCLEOTIDE SEQUENCE</scope>
</reference>
<feature type="region of interest" description="Disordered" evidence="2">
    <location>
        <begin position="140"/>
        <end position="160"/>
    </location>
</feature>
<feature type="coiled-coil region" evidence="1">
    <location>
        <begin position="369"/>
        <end position="539"/>
    </location>
</feature>
<dbReference type="Proteomes" id="UP001497644">
    <property type="component" value="Chromosome 12"/>
</dbReference>
<organism evidence="3 4">
    <name type="scientific">Lasius platythorax</name>
    <dbReference type="NCBI Taxonomy" id="488582"/>
    <lineage>
        <taxon>Eukaryota</taxon>
        <taxon>Metazoa</taxon>
        <taxon>Ecdysozoa</taxon>
        <taxon>Arthropoda</taxon>
        <taxon>Hexapoda</taxon>
        <taxon>Insecta</taxon>
        <taxon>Pterygota</taxon>
        <taxon>Neoptera</taxon>
        <taxon>Endopterygota</taxon>
        <taxon>Hymenoptera</taxon>
        <taxon>Apocrita</taxon>
        <taxon>Aculeata</taxon>
        <taxon>Formicoidea</taxon>
        <taxon>Formicidae</taxon>
        <taxon>Formicinae</taxon>
        <taxon>Lasius</taxon>
        <taxon>Lasius</taxon>
    </lineage>
</organism>
<feature type="region of interest" description="Disordered" evidence="2">
    <location>
        <begin position="1720"/>
        <end position="1764"/>
    </location>
</feature>
<keyword evidence="1" id="KW-0175">Coiled coil</keyword>
<gene>
    <name evidence="3" type="ORF">LPLAT_LOCUS2935</name>
</gene>
<evidence type="ECO:0000256" key="1">
    <source>
        <dbReference type="SAM" id="Coils"/>
    </source>
</evidence>
<evidence type="ECO:0000256" key="2">
    <source>
        <dbReference type="SAM" id="MobiDB-lite"/>
    </source>
</evidence>
<protein>
    <submittedName>
        <fullName evidence="3">Uncharacterized protein</fullName>
    </submittedName>
</protein>
<name>A0AAV2N9L9_9HYME</name>
<feature type="coiled-coil region" evidence="1">
    <location>
        <begin position="252"/>
        <end position="335"/>
    </location>
</feature>
<feature type="coiled-coil region" evidence="1">
    <location>
        <begin position="1503"/>
        <end position="1530"/>
    </location>
</feature>
<sequence>MELWEKIIIEWIECLGVQKESVTNTTELQDGVFYVNFLKSIKWKEHEDYTQKDIIIKFLEDEYPSFKVNKDNSTEHIYIASLLLMHACRTLSAIHDSLQCNMYDLKHETQIRVKAFLESVLPLGKDITKETMKEVIMEVEDTSTTANSRRTPPIEKFSKSPVTCSTRSKKIMTDRVRELRELKCSLAVERFTNADLRDDIMIQHEKIQKLQKKLNEKSAQVKALREERMKATTPQPSRKKENDSQDYYKKYISDLESQLSKQQNEINKLETDKDTLSKNLSCVQRTYVRYKEDFTNCEQSLESLSNKIEVKDRELVDLRIQNEELRVRIKELDKNFGTEQSFEVEDLPLPNTMSLNTSEALSSVIEIQLQEAKEESAILHAQVDTLNGKLNILMKDYKTAMESNRDLQKKVETLDRMQVELNNVQKELEISNTDIVNLQAEKTSLVAQNEDLRSLLSCREKELSEIELSNTALNTELVNSKRDMKNLNKLFEQEKTNSSNLNTALTQTKLQVTEHLAHIHELTDERDSFKSSIENYNKSLKDILHSNNQFIQVEADNLDNLTLNDLIKYIDIMLHNCNTVCVSYKCDIEKLKSRIDETSTNLFNQQLTITTLEEQNKQNLIELANIEENKKQKDLLLNEQKETIHKYLQEIEVLKEIRDEKLVLELNIHELKNNLLNRELLLKSLMTQLKDLQNVKKDLKLIKEETQQNLTEYQENIELTFKRLQCSYQTMHYNLNNIQEEKKELEYNLNRNKEELSNTQIINAKLQQNLLESKETISSLEEKRRILCNELNESKQTVQDLKEINRALEERYATMETEANDNLESLKTQNAKISFEFKDATDKLSLLQQEMNNIITQMEFKKAQIQQLLSDVSSLKTEKELLMHSYEEMLQAKDKEIEMKEEALLMSQAKMEKLTNETNATEKKMKEIIINLQEIRSSQDAVLATQEAALKEKCLHIEELQEQFDNSKKILNKELEDAKSSLREYQMKSFNLENQIDNQNKATAELQEMLREMGVELETNREHYKQIDASQMEIVKLCQELERPTKNLNSTIMETCSGSDFLDQDLYHVPQFTYTDHKIVNISNIIKMTLDELHKSQKVILHLSCTNAELNKTLAEQKILIENNVKDKEEVCSLKNKVRELEIIAQKRNDYLKNLIKNKESLKDSLQKVIASQNDLDAVLISSKQKWTEILTKFQHIFHIESSVCDEFKQLQAKKASFENTLSKNQVAYLENIKSVFDILWKKFLWTEQQLHDTYLCSIHEKECLDALTSVEEDQFTDEKIIIDVEVEKHKTLQTDVMKSDEEIECFTALATCYENSLKSGEIKNKVEVEKKLQNQINQFIKERKDLKSKMDTMRLRNVKLEKSIDDLRTEIKKLKSVEIAPMEVNLEEMRSLKDELGYLKEQNQQLCKERDKSNKIAKQEFENQIKEIYIACEQKLEDMKQKMKIACNEQVIKLNKDKENYVREKLESQKEVMCQKHSEDLSRYKAHVGELSSQLWSLGEKLLIEQQQKNDALQRLKELQTKYKEVEANQPITTISRKTCKIEKQEISPENRQQATVSQKVTTLITEETFKRGDSIRSIQAMGNVFKTEDEEEIFDNVYLADMKRGNCLPVADVDRLSILQMRNSLCKPHLKSSYPAEMQFLPSTLTEEEIKTGSSVEDNFNDSLSQSLLPEQKAKKKDRSQITYKKPGPPTPSKNGGRLSLQGNEAIKSPSSRILRERNIDRRTTTTPHSLRNIFSLKRQDENASSTPKRRLSSLFRKSRLP</sequence>